<evidence type="ECO:0000256" key="5">
    <source>
        <dbReference type="ARBA" id="ARBA00023242"/>
    </source>
</evidence>
<dbReference type="GO" id="GO:0000398">
    <property type="term" value="P:mRNA splicing, via spliceosome"/>
    <property type="evidence" value="ECO:0007669"/>
    <property type="project" value="TreeGrafter"/>
</dbReference>
<feature type="compositionally biased region" description="Polar residues" evidence="6">
    <location>
        <begin position="31"/>
        <end position="42"/>
    </location>
</feature>
<feature type="compositionally biased region" description="Basic and acidic residues" evidence="6">
    <location>
        <begin position="97"/>
        <end position="130"/>
    </location>
</feature>
<protein>
    <recommendedName>
        <fullName evidence="7">MI domain-containing protein</fullName>
    </recommendedName>
</protein>
<sequence length="971" mass="111592">MGSNDSSDTEYSKKSSHSKNIKKDKSHSNQSKRYSTKSSPKNKTIKIYDSDEDYNHKKVKDSAKNKKKHIKSRYSSEERNINLKNSKKKRNLSGSDSEIHTGRSKHNEEVQHTHYNKNVERESRKKREVSNDEDISPNPKRTRKSERNEEKIELNLLKDVKRKNKINNNDSNKPPSKSQRNKKSSSIEFENEHLLKRSDQKNEDLNKTNKEIYENEYAKKKSKKKVIDDFRKESKKTRERENSYDNSEFEKERSYSPNGDESGRYSKKLIKYENYYSGGVGIRKNSDNYWNKYPLKEDSFKSSERHEVGPRYYNDPNKDNQKGISKDTENENKKEKQSEIKENKDENPIEKTAPAKKTVDMLTSKTGGAYIPPAKLRMMQESITDKSSAAYQRLAWEALKKSIQGLVNKINISNIVPIVKELQRENIVRGRGLLCRAIIQAQATSPTFTHVYAALVSAINTKFPNVGELLLKRLIVQFRRGFKRNDKTICITAATFIAHLVNQQVAHEILALEILTLLIESPTNDSVEVAIAFLKECGMKLSEVSKKGIAAVFDMLRNILHEGKLEKRVQYMIEVMFQIRKDDFKAYPSIVEGLNLVYDEDQFMHLVTLEEEIDTQDILNVFKFDPEYEVNEAKYKTLVVEDSDEEGSSESGDSDDEDNSDEESEDEETGEKKSVIIDRTETNLVALRRTIYLTIQSSLDFEECAHKLLRMQIKPGQEIEMCHMFLDCCAEQRTYEKFYGLLAQRFCQINRTYIAPFEETFRDSYSTIHRIETDKLRNIAKLFAHLLFTDAISWEVLATIRLNEDDTTSSSRIFIKILFLELSEYMGLAKLNQRVKDPTLQTAMEGLFPRDNPKNTRFAINFFTSIGLGGLTDELREHLKTQPKPTATVPQLVEALSSSSSDSSSSDSSSSDSSSDSSSSDTSSESDESTPERKSKKKSKTKPTKNKIKEKSQITKKSSKVSSSKKKKPNR</sequence>
<feature type="compositionally biased region" description="Low complexity" evidence="6">
    <location>
        <begin position="166"/>
        <end position="178"/>
    </location>
</feature>
<comment type="subcellular location">
    <subcellularLocation>
        <location evidence="1">Nucleus speckle</location>
    </subcellularLocation>
</comment>
<evidence type="ECO:0000256" key="3">
    <source>
        <dbReference type="ARBA" id="ARBA00022664"/>
    </source>
</evidence>
<feature type="domain" description="MI" evidence="7">
    <location>
        <begin position="686"/>
        <end position="802"/>
    </location>
</feature>
<dbReference type="InterPro" id="IPR016024">
    <property type="entry name" value="ARM-type_fold"/>
</dbReference>
<feature type="compositionally biased region" description="Basic and acidic residues" evidence="6">
    <location>
        <begin position="316"/>
        <end position="349"/>
    </location>
</feature>
<dbReference type="GO" id="GO:0003723">
    <property type="term" value="F:RNA binding"/>
    <property type="evidence" value="ECO:0007669"/>
    <property type="project" value="InterPro"/>
</dbReference>
<dbReference type="PROSITE" id="PS51366">
    <property type="entry name" value="MI"/>
    <property type="match status" value="1"/>
</dbReference>
<feature type="compositionally biased region" description="Basic and acidic residues" evidence="6">
    <location>
        <begin position="46"/>
        <end position="64"/>
    </location>
</feature>
<dbReference type="Pfam" id="PF02847">
    <property type="entry name" value="MA3"/>
    <property type="match status" value="1"/>
</dbReference>
<feature type="compositionally biased region" description="Acidic residues" evidence="6">
    <location>
        <begin position="641"/>
        <end position="669"/>
    </location>
</feature>
<evidence type="ECO:0000256" key="1">
    <source>
        <dbReference type="ARBA" id="ARBA00004324"/>
    </source>
</evidence>
<dbReference type="InterPro" id="IPR003890">
    <property type="entry name" value="MIF4G-like_typ-3"/>
</dbReference>
<name>A0A1B6D3J7_9HEMI</name>
<evidence type="ECO:0000256" key="6">
    <source>
        <dbReference type="SAM" id="MobiDB-lite"/>
    </source>
</evidence>
<feature type="region of interest" description="Disordered" evidence="6">
    <location>
        <begin position="639"/>
        <end position="675"/>
    </location>
</feature>
<dbReference type="EMBL" id="GEDC01017072">
    <property type="protein sequence ID" value="JAS20226.1"/>
    <property type="molecule type" value="Transcribed_RNA"/>
</dbReference>
<feature type="compositionally biased region" description="Basic residues" evidence="6">
    <location>
        <begin position="934"/>
        <end position="946"/>
    </location>
</feature>
<dbReference type="GO" id="GO:0016607">
    <property type="term" value="C:nuclear speck"/>
    <property type="evidence" value="ECO:0007669"/>
    <property type="project" value="UniProtKB-SubCell"/>
</dbReference>
<dbReference type="SUPFAM" id="SSF48371">
    <property type="entry name" value="ARM repeat"/>
    <property type="match status" value="1"/>
</dbReference>
<dbReference type="PANTHER" id="PTHR18034:SF3">
    <property type="entry name" value="PRE-MRNA-SPLICING FACTOR CWC22 HOMOLOG"/>
    <property type="match status" value="1"/>
</dbReference>
<dbReference type="Gene3D" id="1.25.40.180">
    <property type="match status" value="1"/>
</dbReference>
<evidence type="ECO:0000256" key="4">
    <source>
        <dbReference type="ARBA" id="ARBA00023187"/>
    </source>
</evidence>
<feature type="compositionally biased region" description="Basic residues" evidence="6">
    <location>
        <begin position="957"/>
        <end position="971"/>
    </location>
</feature>
<dbReference type="FunFam" id="1.25.40.180:FF:000004">
    <property type="entry name" value="pre-mRNA-splicing factor CWC22 homolog"/>
    <property type="match status" value="1"/>
</dbReference>
<keyword evidence="5" id="KW-0539">Nucleus</keyword>
<feature type="compositionally biased region" description="Basic and acidic residues" evidence="6">
    <location>
        <begin position="300"/>
        <end position="309"/>
    </location>
</feature>
<reference evidence="8" key="1">
    <citation type="submission" date="2015-12" db="EMBL/GenBank/DDBJ databases">
        <title>De novo transcriptome assembly of four potential Pierce s Disease insect vectors from Arizona vineyards.</title>
        <authorList>
            <person name="Tassone E.E."/>
        </authorList>
    </citation>
    <scope>NUCLEOTIDE SEQUENCE</scope>
</reference>
<dbReference type="InterPro" id="IPR003891">
    <property type="entry name" value="Initiation_fac_eIF4g_MI"/>
</dbReference>
<feature type="compositionally biased region" description="Low complexity" evidence="6">
    <location>
        <begin position="897"/>
        <end position="923"/>
    </location>
</feature>
<organism evidence="8">
    <name type="scientific">Clastoptera arizonana</name>
    <name type="common">Arizona spittle bug</name>
    <dbReference type="NCBI Taxonomy" id="38151"/>
    <lineage>
        <taxon>Eukaryota</taxon>
        <taxon>Metazoa</taxon>
        <taxon>Ecdysozoa</taxon>
        <taxon>Arthropoda</taxon>
        <taxon>Hexapoda</taxon>
        <taxon>Insecta</taxon>
        <taxon>Pterygota</taxon>
        <taxon>Neoptera</taxon>
        <taxon>Paraneoptera</taxon>
        <taxon>Hemiptera</taxon>
        <taxon>Auchenorrhyncha</taxon>
        <taxon>Cercopoidea</taxon>
        <taxon>Clastopteridae</taxon>
        <taxon>Clastoptera</taxon>
    </lineage>
</organism>
<keyword evidence="3" id="KW-0507">mRNA processing</keyword>
<dbReference type="SMART" id="SM00544">
    <property type="entry name" value="MA3"/>
    <property type="match status" value="1"/>
</dbReference>
<feature type="region of interest" description="Disordered" evidence="6">
    <location>
        <begin position="882"/>
        <end position="971"/>
    </location>
</feature>
<accession>A0A1B6D3J7</accession>
<evidence type="ECO:0000256" key="2">
    <source>
        <dbReference type="ARBA" id="ARBA00006856"/>
    </source>
</evidence>
<comment type="similarity">
    <text evidence="2">Belongs to the CWC22 family.</text>
</comment>
<dbReference type="GO" id="GO:0071013">
    <property type="term" value="C:catalytic step 2 spliceosome"/>
    <property type="evidence" value="ECO:0007669"/>
    <property type="project" value="TreeGrafter"/>
</dbReference>
<dbReference type="InterPro" id="IPR050781">
    <property type="entry name" value="CWC22_splicing_factor"/>
</dbReference>
<feature type="region of interest" description="Disordered" evidence="6">
    <location>
        <begin position="1"/>
        <end position="266"/>
    </location>
</feature>
<feature type="compositionally biased region" description="Basic and acidic residues" evidence="6">
    <location>
        <begin position="145"/>
        <end position="159"/>
    </location>
</feature>
<feature type="region of interest" description="Disordered" evidence="6">
    <location>
        <begin position="300"/>
        <end position="358"/>
    </location>
</feature>
<feature type="compositionally biased region" description="Basic and acidic residues" evidence="6">
    <location>
        <begin position="190"/>
        <end position="254"/>
    </location>
</feature>
<proteinExistence type="inferred from homology"/>
<dbReference type="SMART" id="SM00543">
    <property type="entry name" value="MIF4G"/>
    <property type="match status" value="1"/>
</dbReference>
<evidence type="ECO:0000313" key="8">
    <source>
        <dbReference type="EMBL" id="JAS20226.1"/>
    </source>
</evidence>
<dbReference type="AlphaFoldDB" id="A0A1B6D3J7"/>
<keyword evidence="4" id="KW-0508">mRNA splicing</keyword>
<evidence type="ECO:0000259" key="7">
    <source>
        <dbReference type="PROSITE" id="PS51366"/>
    </source>
</evidence>
<gene>
    <name evidence="8" type="ORF">g.20701</name>
</gene>
<dbReference type="PANTHER" id="PTHR18034">
    <property type="entry name" value="CELL CYCLE CONTROL PROTEIN CWF22-RELATED"/>
    <property type="match status" value="1"/>
</dbReference>